<dbReference type="RefSeq" id="WP_054862068.1">
    <property type="nucleotide sequence ID" value="NZ_MWPH01000001.1"/>
</dbReference>
<sequence length="105" mass="10981">MTALTLQVEVSLTVRVPLSATGSLADGALVVVERVDTVDHVADVDIKQVSPSLNDTTVALDARVAFTDAETVACCERALEDGFGVKCVDRVEAVEPDAPPVMEVG</sequence>
<dbReference type="EMBL" id="MWPH01000001">
    <property type="protein sequence ID" value="OVE85999.1"/>
    <property type="molecule type" value="Genomic_DNA"/>
</dbReference>
<name>A0A202ECQ0_9EURY</name>
<evidence type="ECO:0000313" key="2">
    <source>
        <dbReference type="Proteomes" id="UP000196084"/>
    </source>
</evidence>
<dbReference type="AlphaFoldDB" id="A0A202ECQ0"/>
<comment type="caution">
    <text evidence="1">The sequence shown here is derived from an EMBL/GenBank/DDBJ whole genome shotgun (WGS) entry which is preliminary data.</text>
</comment>
<protein>
    <submittedName>
        <fullName evidence="1">Uncharacterized protein</fullName>
    </submittedName>
</protein>
<accession>A0A202ECQ0</accession>
<proteinExistence type="predicted"/>
<keyword evidence="2" id="KW-1185">Reference proteome</keyword>
<dbReference type="OrthoDB" id="157606at2157"/>
<reference evidence="1 2" key="1">
    <citation type="submission" date="2017-02" db="EMBL/GenBank/DDBJ databases">
        <title>Natronthermophilus aegyptiacus gen. nov.,sp. nov., an aerobic, extremely halophilic alkalithermophilic archaeon isolated from the athalassohaline Wadi An Natrun, Egypt.</title>
        <authorList>
            <person name="Zhao B."/>
        </authorList>
    </citation>
    <scope>NUCLEOTIDE SEQUENCE [LARGE SCALE GENOMIC DNA]</scope>
    <source>
        <strain evidence="1 2">CGMCC 1.3597</strain>
    </source>
</reference>
<organism evidence="1 2">
    <name type="scientific">Natronolimnobius baerhuensis</name>
    <dbReference type="NCBI Taxonomy" id="253108"/>
    <lineage>
        <taxon>Archaea</taxon>
        <taxon>Methanobacteriati</taxon>
        <taxon>Methanobacteriota</taxon>
        <taxon>Stenosarchaea group</taxon>
        <taxon>Halobacteria</taxon>
        <taxon>Halobacteriales</taxon>
        <taxon>Natrialbaceae</taxon>
        <taxon>Natronolimnobius</taxon>
    </lineage>
</organism>
<gene>
    <name evidence="1" type="ORF">B2G88_04155</name>
</gene>
<dbReference type="Proteomes" id="UP000196084">
    <property type="component" value="Unassembled WGS sequence"/>
</dbReference>
<evidence type="ECO:0000313" key="1">
    <source>
        <dbReference type="EMBL" id="OVE85999.1"/>
    </source>
</evidence>